<dbReference type="Gene3D" id="1.20.1730.10">
    <property type="entry name" value="Sodium/glucose cotransporter"/>
    <property type="match status" value="1"/>
</dbReference>
<feature type="transmembrane region" description="Helical" evidence="7">
    <location>
        <begin position="377"/>
        <end position="399"/>
    </location>
</feature>
<keyword evidence="3" id="KW-0813">Transport</keyword>
<organism evidence="8">
    <name type="scientific">marine metagenome</name>
    <dbReference type="NCBI Taxonomy" id="408172"/>
    <lineage>
        <taxon>unclassified sequences</taxon>
        <taxon>metagenomes</taxon>
        <taxon>ecological metagenomes</taxon>
    </lineage>
</organism>
<dbReference type="InterPro" id="IPR038377">
    <property type="entry name" value="Na/Glc_symporter_sf"/>
</dbReference>
<feature type="transmembrane region" description="Helical" evidence="7">
    <location>
        <begin position="255"/>
        <end position="283"/>
    </location>
</feature>
<proteinExistence type="inferred from homology"/>
<evidence type="ECO:0000256" key="6">
    <source>
        <dbReference type="ARBA" id="ARBA00023136"/>
    </source>
</evidence>
<dbReference type="InterPro" id="IPR001734">
    <property type="entry name" value="Na/solute_symporter"/>
</dbReference>
<evidence type="ECO:0000256" key="7">
    <source>
        <dbReference type="SAM" id="Phobius"/>
    </source>
</evidence>
<feature type="transmembrane region" description="Helical" evidence="7">
    <location>
        <begin position="444"/>
        <end position="461"/>
    </location>
</feature>
<feature type="transmembrane region" description="Helical" evidence="7">
    <location>
        <begin position="149"/>
        <end position="171"/>
    </location>
</feature>
<feature type="transmembrane region" description="Helical" evidence="7">
    <location>
        <begin position="406"/>
        <end position="424"/>
    </location>
</feature>
<evidence type="ECO:0000256" key="2">
    <source>
        <dbReference type="ARBA" id="ARBA00006434"/>
    </source>
</evidence>
<sequence length="472" mass="49861">MFLSAIIIYLAALVVVGSWKSRQVHTADDFLIANRALPARVLVFTLLATWIGSGSLFAGAGLGYRVGFPALWQSAGAWVGIALVYFIAPRVRRLAQYTVPDILELRYGPTARLLGALTTVMAYTTIAAYQFRAGGKLLELVAGIEPATGALMTAAFCVTYTALAGMLSIAYLDVGNGVMMVVGVVLAVVFLVSNGGGLATTLSSLQPEHVALFGELSPQAALALFFPTLFLLLGEANMYQKFFSAKSERAARLAVIGWIVGTIVVETLIDSVGVLGSVVVPGLSPEGSESVVINVALQVLPTGIGVLLVCGAAAIIVSTANSFLLTPATNLMRDVYQRFINPKVADRQLLFYTRLVVVALGCVGYVIGSFFPSILAMALWAYTMYGAGITPALLGALVWPRIPRSAGVWSILVGMTTTLVWEIVGLRHSVDGVPEYPLGLETVYPALTLSILALVVVGLTARPSTTDFPVPS</sequence>
<evidence type="ECO:0000256" key="4">
    <source>
        <dbReference type="ARBA" id="ARBA00022692"/>
    </source>
</evidence>
<feature type="transmembrane region" description="Helical" evidence="7">
    <location>
        <begin position="109"/>
        <end position="129"/>
    </location>
</feature>
<feature type="transmembrane region" description="Helical" evidence="7">
    <location>
        <begin position="6"/>
        <end position="21"/>
    </location>
</feature>
<feature type="transmembrane region" description="Helical" evidence="7">
    <location>
        <begin position="216"/>
        <end position="234"/>
    </location>
</feature>
<protein>
    <recommendedName>
        <fullName evidence="9">Sodium:solute symporter</fullName>
    </recommendedName>
</protein>
<evidence type="ECO:0000256" key="3">
    <source>
        <dbReference type="ARBA" id="ARBA00022448"/>
    </source>
</evidence>
<gene>
    <name evidence="8" type="ORF">METZ01_LOCUS5817</name>
</gene>
<dbReference type="InterPro" id="IPR050277">
    <property type="entry name" value="Sodium:Solute_Symporter"/>
</dbReference>
<feature type="transmembrane region" description="Helical" evidence="7">
    <location>
        <begin position="70"/>
        <end position="88"/>
    </location>
</feature>
<feature type="transmembrane region" description="Helical" evidence="7">
    <location>
        <begin position="349"/>
        <end position="371"/>
    </location>
</feature>
<evidence type="ECO:0000313" key="8">
    <source>
        <dbReference type="EMBL" id="SUZ52963.1"/>
    </source>
</evidence>
<reference evidence="8" key="1">
    <citation type="submission" date="2018-05" db="EMBL/GenBank/DDBJ databases">
        <authorList>
            <person name="Lanie J.A."/>
            <person name="Ng W.-L."/>
            <person name="Kazmierczak K.M."/>
            <person name="Andrzejewski T.M."/>
            <person name="Davidsen T.M."/>
            <person name="Wayne K.J."/>
            <person name="Tettelin H."/>
            <person name="Glass J.I."/>
            <person name="Rusch D."/>
            <person name="Podicherti R."/>
            <person name="Tsui H.-C.T."/>
            <person name="Winkler M.E."/>
        </authorList>
    </citation>
    <scope>NUCLEOTIDE SEQUENCE</scope>
</reference>
<keyword evidence="4 7" id="KW-0812">Transmembrane</keyword>
<dbReference type="GO" id="GO:0022857">
    <property type="term" value="F:transmembrane transporter activity"/>
    <property type="evidence" value="ECO:0007669"/>
    <property type="project" value="InterPro"/>
</dbReference>
<keyword evidence="6 7" id="KW-0472">Membrane</keyword>
<dbReference type="CDD" id="cd10322">
    <property type="entry name" value="SLC5sbd"/>
    <property type="match status" value="1"/>
</dbReference>
<dbReference type="PANTHER" id="PTHR48086:SF7">
    <property type="entry name" value="SODIUM-SOLUTE SYMPORTER-RELATED"/>
    <property type="match status" value="1"/>
</dbReference>
<comment type="subcellular location">
    <subcellularLocation>
        <location evidence="1">Membrane</location>
        <topology evidence="1">Multi-pass membrane protein</topology>
    </subcellularLocation>
</comment>
<accession>A0A381NHF8</accession>
<evidence type="ECO:0000256" key="1">
    <source>
        <dbReference type="ARBA" id="ARBA00004141"/>
    </source>
</evidence>
<dbReference type="PROSITE" id="PS50283">
    <property type="entry name" value="NA_SOLUT_SYMP_3"/>
    <property type="match status" value="1"/>
</dbReference>
<evidence type="ECO:0008006" key="9">
    <source>
        <dbReference type="Google" id="ProtNLM"/>
    </source>
</evidence>
<comment type="similarity">
    <text evidence="2">Belongs to the sodium:solute symporter (SSF) (TC 2.A.21) family.</text>
</comment>
<dbReference type="PANTHER" id="PTHR48086">
    <property type="entry name" value="SODIUM/PROLINE SYMPORTER-RELATED"/>
    <property type="match status" value="1"/>
</dbReference>
<evidence type="ECO:0000256" key="5">
    <source>
        <dbReference type="ARBA" id="ARBA00022989"/>
    </source>
</evidence>
<feature type="transmembrane region" description="Helical" evidence="7">
    <location>
        <begin position="303"/>
        <end position="328"/>
    </location>
</feature>
<feature type="transmembrane region" description="Helical" evidence="7">
    <location>
        <begin position="41"/>
        <end position="64"/>
    </location>
</feature>
<feature type="transmembrane region" description="Helical" evidence="7">
    <location>
        <begin position="178"/>
        <end position="196"/>
    </location>
</feature>
<keyword evidence="5 7" id="KW-1133">Transmembrane helix</keyword>
<dbReference type="Pfam" id="PF00474">
    <property type="entry name" value="SSF"/>
    <property type="match status" value="1"/>
</dbReference>
<dbReference type="GO" id="GO:0005886">
    <property type="term" value="C:plasma membrane"/>
    <property type="evidence" value="ECO:0007669"/>
    <property type="project" value="TreeGrafter"/>
</dbReference>
<name>A0A381NHF8_9ZZZZ</name>
<dbReference type="EMBL" id="UINC01000306">
    <property type="protein sequence ID" value="SUZ52963.1"/>
    <property type="molecule type" value="Genomic_DNA"/>
</dbReference>
<dbReference type="AlphaFoldDB" id="A0A381NHF8"/>